<accession>A0A9D0YRJ6</accession>
<gene>
    <name evidence="2" type="ORF">IAD31_03865</name>
</gene>
<keyword evidence="1" id="KW-0472">Membrane</keyword>
<comment type="caution">
    <text evidence="2">The sequence shown here is derived from an EMBL/GenBank/DDBJ whole genome shotgun (WGS) entry which is preliminary data.</text>
</comment>
<reference evidence="2" key="1">
    <citation type="submission" date="2020-10" db="EMBL/GenBank/DDBJ databases">
        <authorList>
            <person name="Gilroy R."/>
        </authorList>
    </citation>
    <scope>NUCLEOTIDE SEQUENCE</scope>
    <source>
        <strain evidence="2">ChiGjej2B2-12916</strain>
    </source>
</reference>
<reference evidence="2" key="2">
    <citation type="journal article" date="2021" name="PeerJ">
        <title>Extensive microbial diversity within the chicken gut microbiome revealed by metagenomics and culture.</title>
        <authorList>
            <person name="Gilroy R."/>
            <person name="Ravi A."/>
            <person name="Getino M."/>
            <person name="Pursley I."/>
            <person name="Horton D.L."/>
            <person name="Alikhan N.F."/>
            <person name="Baker D."/>
            <person name="Gharbi K."/>
            <person name="Hall N."/>
            <person name="Watson M."/>
            <person name="Adriaenssens E.M."/>
            <person name="Foster-Nyarko E."/>
            <person name="Jarju S."/>
            <person name="Secka A."/>
            <person name="Antonio M."/>
            <person name="Oren A."/>
            <person name="Chaudhuri R.R."/>
            <person name="La Ragione R."/>
            <person name="Hildebrand F."/>
            <person name="Pallen M.J."/>
        </authorList>
    </citation>
    <scope>NUCLEOTIDE SEQUENCE</scope>
    <source>
        <strain evidence="2">ChiGjej2B2-12916</strain>
    </source>
</reference>
<dbReference type="Pfam" id="PF02681">
    <property type="entry name" value="DUF212"/>
    <property type="match status" value="1"/>
</dbReference>
<dbReference type="InterPro" id="IPR003832">
    <property type="entry name" value="DUF212"/>
</dbReference>
<keyword evidence="1" id="KW-1133">Transmembrane helix</keyword>
<keyword evidence="1" id="KW-0812">Transmembrane</keyword>
<proteinExistence type="predicted"/>
<feature type="transmembrane region" description="Helical" evidence="1">
    <location>
        <begin position="124"/>
        <end position="144"/>
    </location>
</feature>
<dbReference type="EMBL" id="DVFO01000037">
    <property type="protein sequence ID" value="HIQ60719.1"/>
    <property type="molecule type" value="Genomic_DNA"/>
</dbReference>
<evidence type="ECO:0000256" key="1">
    <source>
        <dbReference type="SAM" id="Phobius"/>
    </source>
</evidence>
<sequence length="145" mass="15518">MISPILFLAVAAWAIAQALKMLISVVVYRKVDWSYLFTGGGMPSSHSALVCACASGIGMTAGFDQPVFALAVVVAFVVMYDAANVRKETGEQAKILNYIMKNWDEYKPELFAEELKELIGHTPLQVAAGAVLGVVVGTAGAYFLL</sequence>
<dbReference type="PANTHER" id="PTHR31446:SF29">
    <property type="entry name" value="ACID PHOSPHATASE_VANADIUM-DEPENDENT HALOPEROXIDASE-RELATED PROTEIN"/>
    <property type="match status" value="1"/>
</dbReference>
<dbReference type="AlphaFoldDB" id="A0A9D0YRJ6"/>
<protein>
    <submittedName>
        <fullName evidence="2">Divergent PAP2 family protein</fullName>
    </submittedName>
</protein>
<feature type="transmembrane region" description="Helical" evidence="1">
    <location>
        <begin position="66"/>
        <end position="83"/>
    </location>
</feature>
<evidence type="ECO:0000313" key="2">
    <source>
        <dbReference type="EMBL" id="HIQ60719.1"/>
    </source>
</evidence>
<name>A0A9D0YRJ6_9FIRM</name>
<dbReference type="Proteomes" id="UP000886879">
    <property type="component" value="Unassembled WGS sequence"/>
</dbReference>
<organism evidence="2 3">
    <name type="scientific">Candidatus Enterenecus faecium</name>
    <dbReference type="NCBI Taxonomy" id="2840780"/>
    <lineage>
        <taxon>Bacteria</taxon>
        <taxon>Bacillati</taxon>
        <taxon>Bacillota</taxon>
        <taxon>Clostridia</taxon>
        <taxon>Eubacteriales</taxon>
        <taxon>Candidatus Enterenecus</taxon>
    </lineage>
</organism>
<dbReference type="PANTHER" id="PTHR31446">
    <property type="entry name" value="ACID PHOSPHATASE/VANADIUM-DEPENDENT HALOPEROXIDASE-RELATED PROTEIN"/>
    <property type="match status" value="1"/>
</dbReference>
<evidence type="ECO:0000313" key="3">
    <source>
        <dbReference type="Proteomes" id="UP000886879"/>
    </source>
</evidence>